<dbReference type="PROSITE" id="PS50863">
    <property type="entry name" value="B3"/>
    <property type="match status" value="1"/>
</dbReference>
<evidence type="ECO:0000256" key="4">
    <source>
        <dbReference type="ARBA" id="ARBA00023163"/>
    </source>
</evidence>
<dbReference type="CDD" id="cd10017">
    <property type="entry name" value="B3_DNA"/>
    <property type="match status" value="1"/>
</dbReference>
<keyword evidence="4" id="KW-0804">Transcription</keyword>
<keyword evidence="2" id="KW-0805">Transcription regulation</keyword>
<evidence type="ECO:0000256" key="1">
    <source>
        <dbReference type="ARBA" id="ARBA00004123"/>
    </source>
</evidence>
<dbReference type="AlphaFoldDB" id="M8AYK3"/>
<keyword evidence="3" id="KW-0238">DNA-binding</keyword>
<name>M8AYK3_AEGTA</name>
<dbReference type="SMART" id="SM01019">
    <property type="entry name" value="B3"/>
    <property type="match status" value="1"/>
</dbReference>
<feature type="region of interest" description="Disordered" evidence="6">
    <location>
        <begin position="70"/>
        <end position="154"/>
    </location>
</feature>
<proteinExistence type="predicted"/>
<dbReference type="SUPFAM" id="SSF101936">
    <property type="entry name" value="DNA-binding pseudobarrel domain"/>
    <property type="match status" value="1"/>
</dbReference>
<dbReference type="PANTHER" id="PTHR31391:SF48">
    <property type="entry name" value="B3 DOMAIN-CONTAINING PROTEIN OS03G0620500"/>
    <property type="match status" value="1"/>
</dbReference>
<evidence type="ECO:0000256" key="3">
    <source>
        <dbReference type="ARBA" id="ARBA00023125"/>
    </source>
</evidence>
<dbReference type="EnsemblPlants" id="EMT06474">
    <property type="protein sequence ID" value="EMT06474"/>
    <property type="gene ID" value="F775_01285"/>
</dbReference>
<dbReference type="GO" id="GO:0005634">
    <property type="term" value="C:nucleus"/>
    <property type="evidence" value="ECO:0007669"/>
    <property type="project" value="UniProtKB-SubCell"/>
</dbReference>
<protein>
    <submittedName>
        <fullName evidence="7">B3 domain-containing protein</fullName>
    </submittedName>
</protein>
<evidence type="ECO:0000256" key="6">
    <source>
        <dbReference type="SAM" id="MobiDB-lite"/>
    </source>
</evidence>
<accession>M8AYK3</accession>
<dbReference type="ExpressionAtlas" id="M8AYK3">
    <property type="expression patterns" value="baseline"/>
</dbReference>
<dbReference type="Pfam" id="PF02362">
    <property type="entry name" value="B3"/>
    <property type="match status" value="1"/>
</dbReference>
<dbReference type="InterPro" id="IPR044837">
    <property type="entry name" value="REM16-like"/>
</dbReference>
<comment type="subcellular location">
    <subcellularLocation>
        <location evidence="1">Nucleus</location>
    </subcellularLocation>
</comment>
<dbReference type="InterPro" id="IPR015300">
    <property type="entry name" value="DNA-bd_pseudobarrel_sf"/>
</dbReference>
<evidence type="ECO:0000313" key="7">
    <source>
        <dbReference type="EnsemblPlants" id="EMT06474"/>
    </source>
</evidence>
<sequence length="289" mass="32491">MAMTKRNGDMGSPCQRPWPCLIGLPAIPLRMILEDDEVRRAAIQFLNLLGNPRRWSRSSKYSHLMVSKACASGTGPKRGSSTHGKTRVDSATPKRARTTDGRTRAKATSTTSVRKEPGDEMFPGGNEPSLVHNHGHEARQGPVESNKSRGPRKRPYIISSTACLTREQEMYVDKRARSLQSDVPIYASVMNKSSVGDNSLYAVTICRKYAAEYLPAGAQTVTRLRAEKSKTWEVKVNPRIGDAKMLRGGWREFAHDNHLKLKDICLFQLMTDQRKLTMMVDIIRHNEKR</sequence>
<dbReference type="GO" id="GO:0003677">
    <property type="term" value="F:DNA binding"/>
    <property type="evidence" value="ECO:0007669"/>
    <property type="project" value="UniProtKB-KW"/>
</dbReference>
<dbReference type="Gene3D" id="2.40.330.10">
    <property type="entry name" value="DNA-binding pseudobarrel domain"/>
    <property type="match status" value="1"/>
</dbReference>
<reference evidence="7" key="1">
    <citation type="submission" date="2015-06" db="UniProtKB">
        <authorList>
            <consortium name="EnsemblPlants"/>
        </authorList>
    </citation>
    <scope>IDENTIFICATION</scope>
</reference>
<evidence type="ECO:0000256" key="5">
    <source>
        <dbReference type="ARBA" id="ARBA00023242"/>
    </source>
</evidence>
<keyword evidence="5" id="KW-0539">Nucleus</keyword>
<dbReference type="InterPro" id="IPR003340">
    <property type="entry name" value="B3_DNA-bd"/>
</dbReference>
<organism evidence="7">
    <name type="scientific">Aegilops tauschii</name>
    <name type="common">Tausch's goatgrass</name>
    <name type="synonym">Aegilops squarrosa</name>
    <dbReference type="NCBI Taxonomy" id="37682"/>
    <lineage>
        <taxon>Eukaryota</taxon>
        <taxon>Viridiplantae</taxon>
        <taxon>Streptophyta</taxon>
        <taxon>Embryophyta</taxon>
        <taxon>Tracheophyta</taxon>
        <taxon>Spermatophyta</taxon>
        <taxon>Magnoliopsida</taxon>
        <taxon>Liliopsida</taxon>
        <taxon>Poales</taxon>
        <taxon>Poaceae</taxon>
        <taxon>BOP clade</taxon>
        <taxon>Pooideae</taxon>
        <taxon>Triticodae</taxon>
        <taxon>Triticeae</taxon>
        <taxon>Triticinae</taxon>
        <taxon>Aegilops</taxon>
    </lineage>
</organism>
<evidence type="ECO:0000256" key="2">
    <source>
        <dbReference type="ARBA" id="ARBA00023015"/>
    </source>
</evidence>
<dbReference type="PANTHER" id="PTHR31391">
    <property type="entry name" value="B3 DOMAIN-CONTAINING PROTEIN OS11G0197600-RELATED"/>
    <property type="match status" value="1"/>
</dbReference>